<keyword evidence="6" id="KW-1185">Reference proteome</keyword>
<gene>
    <name evidence="5" type="ORF">SAMN04487931_111119</name>
</gene>
<evidence type="ECO:0000256" key="3">
    <source>
        <dbReference type="ARBA" id="ARBA00023163"/>
    </source>
</evidence>
<evidence type="ECO:0000256" key="1">
    <source>
        <dbReference type="ARBA" id="ARBA00023015"/>
    </source>
</evidence>
<evidence type="ECO:0000313" key="6">
    <source>
        <dbReference type="Proteomes" id="UP000199608"/>
    </source>
</evidence>
<proteinExistence type="predicted"/>
<dbReference type="InterPro" id="IPR036388">
    <property type="entry name" value="WH-like_DNA-bd_sf"/>
</dbReference>
<dbReference type="EMBL" id="FNLL01000011">
    <property type="protein sequence ID" value="SDU53569.1"/>
    <property type="molecule type" value="Genomic_DNA"/>
</dbReference>
<name>A0A1H2JAZ2_9BACT</name>
<evidence type="ECO:0000256" key="2">
    <source>
        <dbReference type="ARBA" id="ARBA00023125"/>
    </source>
</evidence>
<dbReference type="GO" id="GO:0003700">
    <property type="term" value="F:DNA-binding transcription factor activity"/>
    <property type="evidence" value="ECO:0007669"/>
    <property type="project" value="InterPro"/>
</dbReference>
<dbReference type="InterPro" id="IPR000835">
    <property type="entry name" value="HTH_MarR-typ"/>
</dbReference>
<sequence length="170" mass="19435">MEKNKDIKLDQLKNIRCRELLVLLRKITQAIDMHSKRLDKNFGLTGPQLIILQELLNGEMAVSELARKVSLSQGTVTDIIHRLEKKSLIIKRRSDLDKRCVMITLSEKCRHILDLAPPPLQETFADSFTHLEEWEQLMILSSMNRIVDMMSAEKIKSSSIIASVPVKISS</sequence>
<dbReference type="PANTHER" id="PTHR33164:SF89">
    <property type="entry name" value="MARR FAMILY REGULATORY PROTEIN"/>
    <property type="match status" value="1"/>
</dbReference>
<evidence type="ECO:0000313" key="5">
    <source>
        <dbReference type="EMBL" id="SDU53569.1"/>
    </source>
</evidence>
<dbReference type="CDD" id="cd00090">
    <property type="entry name" value="HTH_ARSR"/>
    <property type="match status" value="1"/>
</dbReference>
<keyword evidence="1" id="KW-0805">Transcription regulation</keyword>
<protein>
    <submittedName>
        <fullName evidence="5">DNA-binding transcriptional regulator, MarR family</fullName>
    </submittedName>
</protein>
<dbReference type="PROSITE" id="PS50995">
    <property type="entry name" value="HTH_MARR_2"/>
    <property type="match status" value="1"/>
</dbReference>
<dbReference type="InterPro" id="IPR036390">
    <property type="entry name" value="WH_DNA-bd_sf"/>
</dbReference>
<dbReference type="Proteomes" id="UP000199608">
    <property type="component" value="Unassembled WGS sequence"/>
</dbReference>
<organism evidence="5 6">
    <name type="scientific">Desulfobacula phenolica</name>
    <dbReference type="NCBI Taxonomy" id="90732"/>
    <lineage>
        <taxon>Bacteria</taxon>
        <taxon>Pseudomonadati</taxon>
        <taxon>Thermodesulfobacteriota</taxon>
        <taxon>Desulfobacteria</taxon>
        <taxon>Desulfobacterales</taxon>
        <taxon>Desulfobacteraceae</taxon>
        <taxon>Desulfobacula</taxon>
    </lineage>
</organism>
<dbReference type="Pfam" id="PF22381">
    <property type="entry name" value="Staph_reg_Sar_Rot"/>
    <property type="match status" value="1"/>
</dbReference>
<dbReference type="AlphaFoldDB" id="A0A1H2JAZ2"/>
<dbReference type="GO" id="GO:0003677">
    <property type="term" value="F:DNA binding"/>
    <property type="evidence" value="ECO:0007669"/>
    <property type="project" value="UniProtKB-KW"/>
</dbReference>
<dbReference type="InterPro" id="IPR011991">
    <property type="entry name" value="ArsR-like_HTH"/>
</dbReference>
<dbReference type="GO" id="GO:0006950">
    <property type="term" value="P:response to stress"/>
    <property type="evidence" value="ECO:0007669"/>
    <property type="project" value="TreeGrafter"/>
</dbReference>
<dbReference type="SMART" id="SM00347">
    <property type="entry name" value="HTH_MARR"/>
    <property type="match status" value="1"/>
</dbReference>
<dbReference type="InterPro" id="IPR055166">
    <property type="entry name" value="Transc_reg_Sar_Rot_HTH"/>
</dbReference>
<feature type="domain" description="HTH marR-type" evidence="4">
    <location>
        <begin position="17"/>
        <end position="148"/>
    </location>
</feature>
<dbReference type="SUPFAM" id="SSF46785">
    <property type="entry name" value="Winged helix' DNA-binding domain"/>
    <property type="match status" value="1"/>
</dbReference>
<dbReference type="Gene3D" id="1.10.10.10">
    <property type="entry name" value="Winged helix-like DNA-binding domain superfamily/Winged helix DNA-binding domain"/>
    <property type="match status" value="1"/>
</dbReference>
<reference evidence="6" key="1">
    <citation type="submission" date="2016-10" db="EMBL/GenBank/DDBJ databases">
        <authorList>
            <person name="Varghese N."/>
            <person name="Submissions S."/>
        </authorList>
    </citation>
    <scope>NUCLEOTIDE SEQUENCE [LARGE SCALE GENOMIC DNA]</scope>
    <source>
        <strain evidence="6">DSM 3384</strain>
    </source>
</reference>
<keyword evidence="3" id="KW-0804">Transcription</keyword>
<dbReference type="InterPro" id="IPR039422">
    <property type="entry name" value="MarR/SlyA-like"/>
</dbReference>
<dbReference type="PANTHER" id="PTHR33164">
    <property type="entry name" value="TRANSCRIPTIONAL REGULATOR, MARR FAMILY"/>
    <property type="match status" value="1"/>
</dbReference>
<keyword evidence="2 5" id="KW-0238">DNA-binding</keyword>
<accession>A0A1H2JAZ2</accession>
<evidence type="ECO:0000259" key="4">
    <source>
        <dbReference type="PROSITE" id="PS50995"/>
    </source>
</evidence>